<comment type="caution">
    <text evidence="2">The sequence shown here is derived from an EMBL/GenBank/DDBJ whole genome shotgun (WGS) entry which is preliminary data.</text>
</comment>
<feature type="region of interest" description="Disordered" evidence="1">
    <location>
        <begin position="285"/>
        <end position="477"/>
    </location>
</feature>
<gene>
    <name evidence="2" type="ORF">KXV57_005361</name>
</gene>
<name>A0A9P8NIT7_ASPFM</name>
<protein>
    <submittedName>
        <fullName evidence="2">Uncharacterized protein</fullName>
    </submittedName>
</protein>
<feature type="compositionally biased region" description="Polar residues" evidence="1">
    <location>
        <begin position="298"/>
        <end position="318"/>
    </location>
</feature>
<proteinExistence type="predicted"/>
<feature type="region of interest" description="Disordered" evidence="1">
    <location>
        <begin position="490"/>
        <end position="550"/>
    </location>
</feature>
<evidence type="ECO:0000313" key="2">
    <source>
        <dbReference type="EMBL" id="KAH1906526.1"/>
    </source>
</evidence>
<feature type="compositionally biased region" description="Polar residues" evidence="1">
    <location>
        <begin position="377"/>
        <end position="400"/>
    </location>
</feature>
<organism evidence="2 3">
    <name type="scientific">Aspergillus fumigatus</name>
    <name type="common">Neosartorya fumigata</name>
    <dbReference type="NCBI Taxonomy" id="746128"/>
    <lineage>
        <taxon>Eukaryota</taxon>
        <taxon>Fungi</taxon>
        <taxon>Dikarya</taxon>
        <taxon>Ascomycota</taxon>
        <taxon>Pezizomycotina</taxon>
        <taxon>Eurotiomycetes</taxon>
        <taxon>Eurotiomycetidae</taxon>
        <taxon>Eurotiales</taxon>
        <taxon>Aspergillaceae</taxon>
        <taxon>Aspergillus</taxon>
        <taxon>Aspergillus subgen. Fumigati</taxon>
    </lineage>
</organism>
<sequence>MSNNPIVSPFRISNKHSEKLNRNDAFKAVRDHLRRQEIGMDAPSFCSLHRRSCSKQDQEEFRLHRDIIHTILLPLFLLHHQASRIATSALPGIKSTDCERAFRGEARSAYAWLQCILREEHDWYQTERCPACIVLHVLNSEPTIRFVAVACLLSDNLQGLSPLDAQKRLPSFDFFFDALEGAVREDPFWGNDFWPDIEHRARTLTDGVKQLVVQCLVLRAAVERQSLQSQSPCNPAAYVRCDLTQQQTGHTVVMRSSNFARKHSRKTVEEHKCLAAKVDCTLAATPHPGEELSPRENVGQTQMTKRSPQLASLFQAAQANKPEDAETGLPQTAPPGPFMQQMKLGSDVRSSVPLSPVQQSSTPRLGGGSSRLKRRASQGSLVTKPSTVSRFLNRGNTSLSLPPFEKLGLSSKPSSRIESRTHSVEPRLRLSTTSASNSQATQTSLSTPAAWGTSPKDFPQGDYPATLPPTPPEDDEHVLWNTRSNMLLFSSHLNRDPGPMSMDEDPNINNSPGGASRVGLGSPSDGLSNASPSSSDESHNSPGGDMDCDQDSWLENAIESTVSSLPGSNARGEPVKLVSQTLPYPYSAEKPTPHRTHEGVFSSLVQVIQNRLRQGQSPYINVTHAVPEQFSLTNLPTSPPGSPRCMLPNNDYFNATVFSSAAVVSAYHDFRGPIQMKAPQHFPMPIVPPQSVHISVLERYIPPSSAQEYNDLFSPSRPSFLVDRLSELSPDGGSLLFIYPTRRGGSAFKSQYLGPILDPLLRQLVVVNELSADIGRYLGKLSSVSHMEDFDTLKNNLSMLCRALSSSSSQFSIVDARKGSAYLDRDLWTEWYIHQEKARMKEVLSLYCQNGRRFSTHKATSSSIANTYILAADKEVTSAMLLSEIIDGIRRRPYESEPRDGIELGVFVIRRSQ</sequence>
<dbReference type="AlphaFoldDB" id="A0A9P8NIT7"/>
<accession>A0A9P8NIT7</accession>
<evidence type="ECO:0000313" key="3">
    <source>
        <dbReference type="Proteomes" id="UP000813423"/>
    </source>
</evidence>
<dbReference type="EMBL" id="JAIBSC010000036">
    <property type="protein sequence ID" value="KAH1906526.1"/>
    <property type="molecule type" value="Genomic_DNA"/>
</dbReference>
<evidence type="ECO:0000256" key="1">
    <source>
        <dbReference type="SAM" id="MobiDB-lite"/>
    </source>
</evidence>
<feature type="compositionally biased region" description="Low complexity" evidence="1">
    <location>
        <begin position="430"/>
        <end position="447"/>
    </location>
</feature>
<feature type="compositionally biased region" description="Low complexity" evidence="1">
    <location>
        <begin position="350"/>
        <end position="361"/>
    </location>
</feature>
<feature type="compositionally biased region" description="Basic and acidic residues" evidence="1">
    <location>
        <begin position="415"/>
        <end position="428"/>
    </location>
</feature>
<reference evidence="2" key="1">
    <citation type="submission" date="2021-08" db="EMBL/GenBank/DDBJ databases">
        <title>Global Aspergillus fumigatus from environmental and clinical sources.</title>
        <authorList>
            <person name="Barber A."/>
            <person name="Sae-Ong T."/>
        </authorList>
    </citation>
    <scope>NUCLEOTIDE SEQUENCE</scope>
    <source>
        <strain evidence="2">NRZ-2016-071</strain>
    </source>
</reference>
<dbReference type="Proteomes" id="UP000813423">
    <property type="component" value="Unassembled WGS sequence"/>
</dbReference>